<proteinExistence type="predicted"/>
<keyword evidence="3 6" id="KW-1133">Transmembrane helix</keyword>
<dbReference type="Proteomes" id="UP000559256">
    <property type="component" value="Unassembled WGS sequence"/>
</dbReference>
<feature type="compositionally biased region" description="Low complexity" evidence="5">
    <location>
        <begin position="208"/>
        <end position="227"/>
    </location>
</feature>
<feature type="transmembrane region" description="Helical" evidence="6">
    <location>
        <begin position="170"/>
        <end position="190"/>
    </location>
</feature>
<dbReference type="OrthoDB" id="3251871at2759"/>
<organism evidence="7 8">
    <name type="scientific">Tetrapyrgos nigripes</name>
    <dbReference type="NCBI Taxonomy" id="182062"/>
    <lineage>
        <taxon>Eukaryota</taxon>
        <taxon>Fungi</taxon>
        <taxon>Dikarya</taxon>
        <taxon>Basidiomycota</taxon>
        <taxon>Agaricomycotina</taxon>
        <taxon>Agaricomycetes</taxon>
        <taxon>Agaricomycetidae</taxon>
        <taxon>Agaricales</taxon>
        <taxon>Marasmiineae</taxon>
        <taxon>Marasmiaceae</taxon>
        <taxon>Tetrapyrgos</taxon>
    </lineage>
</organism>
<feature type="transmembrane region" description="Helical" evidence="6">
    <location>
        <begin position="59"/>
        <end position="79"/>
    </location>
</feature>
<reference evidence="7 8" key="1">
    <citation type="journal article" date="2020" name="ISME J.">
        <title>Uncovering the hidden diversity of litter-decomposition mechanisms in mushroom-forming fungi.</title>
        <authorList>
            <person name="Floudas D."/>
            <person name="Bentzer J."/>
            <person name="Ahren D."/>
            <person name="Johansson T."/>
            <person name="Persson P."/>
            <person name="Tunlid A."/>
        </authorList>
    </citation>
    <scope>NUCLEOTIDE SEQUENCE [LARGE SCALE GENOMIC DNA]</scope>
    <source>
        <strain evidence="7 8">CBS 291.85</strain>
    </source>
</reference>
<feature type="region of interest" description="Disordered" evidence="5">
    <location>
        <begin position="204"/>
        <end position="234"/>
    </location>
</feature>
<feature type="transmembrane region" description="Helical" evidence="6">
    <location>
        <begin position="253"/>
        <end position="273"/>
    </location>
</feature>
<accession>A0A8H5GZ61</accession>
<keyword evidence="4 6" id="KW-0472">Membrane</keyword>
<dbReference type="EMBL" id="JAACJM010000003">
    <property type="protein sequence ID" value="KAF5373753.1"/>
    <property type="molecule type" value="Genomic_DNA"/>
</dbReference>
<dbReference type="AlphaFoldDB" id="A0A8H5GZ61"/>
<evidence type="ECO:0000256" key="6">
    <source>
        <dbReference type="SAM" id="Phobius"/>
    </source>
</evidence>
<dbReference type="Gene3D" id="1.20.1070.10">
    <property type="entry name" value="Rhodopsin 7-helix transmembrane proteins"/>
    <property type="match status" value="1"/>
</dbReference>
<comment type="subcellular location">
    <subcellularLocation>
        <location evidence="1">Membrane</location>
        <topology evidence="1">Multi-pass membrane protein</topology>
    </subcellularLocation>
</comment>
<keyword evidence="8" id="KW-1185">Reference proteome</keyword>
<comment type="caution">
    <text evidence="7">The sequence shown here is derived from an EMBL/GenBank/DDBJ whole genome shotgun (WGS) entry which is preliminary data.</text>
</comment>
<evidence type="ECO:0000313" key="8">
    <source>
        <dbReference type="Proteomes" id="UP000559256"/>
    </source>
</evidence>
<feature type="transmembrane region" description="Helical" evidence="6">
    <location>
        <begin position="128"/>
        <end position="147"/>
    </location>
</feature>
<evidence type="ECO:0000256" key="2">
    <source>
        <dbReference type="ARBA" id="ARBA00022692"/>
    </source>
</evidence>
<dbReference type="PANTHER" id="PTHR23112">
    <property type="entry name" value="G PROTEIN-COUPLED RECEPTOR 157-RELATED"/>
    <property type="match status" value="1"/>
</dbReference>
<sequence>MNPLTRRTPTTADFNFAGNLGLYSTIPGTCLCFLVLVFYGITALNRKGRKHLDRVSFRLLVYSLVFNILYGISFAVTAAQTGPGSLCTFGAFAVNFTLTFAIFFTTCIAINLELVLVHRLSGKMMEKYYIIGTTILGIVLNVPPYGLHQFGFHEASGVCWYKNPDDKLRLHWLIGTQSFWMAFAAFIEILNTRYLQKASTPGHTHSLASSSGAGTTRSGTSATRTTSFWSGTSSTQTAADDVSRKYRGVIIRIALYPIASLLINSPTIALDIYSVVVPLTNDLDFRLLVVDLILYGLRTLLYAILAFGDPSFIRAVKEIRGKPTSRRSTGDTGHTVSHARFAGGRRQADSAITTMGGGPLAVNVELQKTTFADDYSMATQTVKGGTTSQDDSTFSASTHKPATSGSVNFASGILSSQTEAQRRTQFDAEKDDDDWRFEREL</sequence>
<evidence type="ECO:0008006" key="9">
    <source>
        <dbReference type="Google" id="ProtNLM"/>
    </source>
</evidence>
<feature type="transmembrane region" description="Helical" evidence="6">
    <location>
        <begin position="285"/>
        <end position="307"/>
    </location>
</feature>
<feature type="compositionally biased region" description="Polar residues" evidence="5">
    <location>
        <begin position="382"/>
        <end position="419"/>
    </location>
</feature>
<dbReference type="SUPFAM" id="SSF81321">
    <property type="entry name" value="Family A G protein-coupled receptor-like"/>
    <property type="match status" value="1"/>
</dbReference>
<protein>
    <recommendedName>
        <fullName evidence="9">G-protein coupled receptors family 2 profile 2 domain-containing protein</fullName>
    </recommendedName>
</protein>
<gene>
    <name evidence="7" type="ORF">D9758_000944</name>
</gene>
<keyword evidence="2 6" id="KW-0812">Transmembrane</keyword>
<evidence type="ECO:0000256" key="1">
    <source>
        <dbReference type="ARBA" id="ARBA00004141"/>
    </source>
</evidence>
<dbReference type="PANTHER" id="PTHR23112:SF0">
    <property type="entry name" value="TRANSMEMBRANE PROTEIN 116"/>
    <property type="match status" value="1"/>
</dbReference>
<dbReference type="GO" id="GO:0007189">
    <property type="term" value="P:adenylate cyclase-activating G protein-coupled receptor signaling pathway"/>
    <property type="evidence" value="ECO:0007669"/>
    <property type="project" value="TreeGrafter"/>
</dbReference>
<evidence type="ECO:0000256" key="3">
    <source>
        <dbReference type="ARBA" id="ARBA00022989"/>
    </source>
</evidence>
<feature type="transmembrane region" description="Helical" evidence="6">
    <location>
        <begin position="91"/>
        <end position="116"/>
    </location>
</feature>
<evidence type="ECO:0000256" key="5">
    <source>
        <dbReference type="SAM" id="MobiDB-lite"/>
    </source>
</evidence>
<feature type="region of interest" description="Disordered" evidence="5">
    <location>
        <begin position="382"/>
        <end position="441"/>
    </location>
</feature>
<evidence type="ECO:0000313" key="7">
    <source>
        <dbReference type="EMBL" id="KAF5373753.1"/>
    </source>
</evidence>
<dbReference type="GO" id="GO:0005886">
    <property type="term" value="C:plasma membrane"/>
    <property type="evidence" value="ECO:0007669"/>
    <property type="project" value="TreeGrafter"/>
</dbReference>
<dbReference type="GO" id="GO:0004930">
    <property type="term" value="F:G protein-coupled receptor activity"/>
    <property type="evidence" value="ECO:0007669"/>
    <property type="project" value="TreeGrafter"/>
</dbReference>
<name>A0A8H5GZ61_9AGAR</name>
<feature type="transmembrane region" description="Helical" evidence="6">
    <location>
        <begin position="20"/>
        <end position="39"/>
    </location>
</feature>
<evidence type="ECO:0000256" key="4">
    <source>
        <dbReference type="ARBA" id="ARBA00023136"/>
    </source>
</evidence>